<reference evidence="2" key="2">
    <citation type="submission" date="2025-08" db="UniProtKB">
        <authorList>
            <consortium name="RefSeq"/>
        </authorList>
    </citation>
    <scope>IDENTIFICATION</scope>
    <source>
        <tissue evidence="2">Leaf</tissue>
    </source>
</reference>
<dbReference type="GeneID" id="108833064"/>
<dbReference type="KEGG" id="rsz:108833064"/>
<dbReference type="OrthoDB" id="781564at2759"/>
<evidence type="ECO:0000313" key="1">
    <source>
        <dbReference type="Proteomes" id="UP000504610"/>
    </source>
</evidence>
<accession>A0A6J0LQ93</accession>
<dbReference type="AlphaFoldDB" id="A0A6J0LQ93"/>
<dbReference type="Proteomes" id="UP000504610">
    <property type="component" value="Chromosome 3"/>
</dbReference>
<sequence>MAEHEVEKLEREVREMAKKISEYRNTLPDHLSNTLDIASGSDPMPLSSERLAIPPETQAAPLTRLVGSEEQEREQKMVQLKDIVSRNAENISKAVKRVRECADRIHRLDSLDKGTRRTIHPAFTRRRIN</sequence>
<protein>
    <submittedName>
        <fullName evidence="2">Uncharacterized protein LOC108833064</fullName>
    </submittedName>
</protein>
<gene>
    <name evidence="2" type="primary">LOC108833064</name>
</gene>
<keyword evidence="1" id="KW-1185">Reference proteome</keyword>
<evidence type="ECO:0000313" key="2">
    <source>
        <dbReference type="RefSeq" id="XP_018462018.1"/>
    </source>
</evidence>
<dbReference type="PANTHER" id="PTHR36045:SF2">
    <property type="entry name" value="OS04G0558500 PROTEIN"/>
    <property type="match status" value="1"/>
</dbReference>
<proteinExistence type="predicted"/>
<reference evidence="1" key="1">
    <citation type="journal article" date="2019" name="Database">
        <title>The radish genome database (RadishGD): an integrated information resource for radish genomics.</title>
        <authorList>
            <person name="Yu H.J."/>
            <person name="Baek S."/>
            <person name="Lee Y.J."/>
            <person name="Cho A."/>
            <person name="Mun J.H."/>
        </authorList>
    </citation>
    <scope>NUCLEOTIDE SEQUENCE [LARGE SCALE GENOMIC DNA]</scope>
    <source>
        <strain evidence="1">cv. WK10039</strain>
    </source>
</reference>
<organism evidence="1 2">
    <name type="scientific">Raphanus sativus</name>
    <name type="common">Radish</name>
    <name type="synonym">Raphanus raphanistrum var. sativus</name>
    <dbReference type="NCBI Taxonomy" id="3726"/>
    <lineage>
        <taxon>Eukaryota</taxon>
        <taxon>Viridiplantae</taxon>
        <taxon>Streptophyta</taxon>
        <taxon>Embryophyta</taxon>
        <taxon>Tracheophyta</taxon>
        <taxon>Spermatophyta</taxon>
        <taxon>Magnoliopsida</taxon>
        <taxon>eudicotyledons</taxon>
        <taxon>Gunneridae</taxon>
        <taxon>Pentapetalae</taxon>
        <taxon>rosids</taxon>
        <taxon>malvids</taxon>
        <taxon>Brassicales</taxon>
        <taxon>Brassicaceae</taxon>
        <taxon>Brassiceae</taxon>
        <taxon>Raphanus</taxon>
    </lineage>
</organism>
<dbReference type="PANTHER" id="PTHR36045">
    <property type="entry name" value="OS04G0558500 PROTEIN"/>
    <property type="match status" value="1"/>
</dbReference>
<dbReference type="RefSeq" id="XP_018462018.1">
    <property type="nucleotide sequence ID" value="XM_018606516.2"/>
</dbReference>
<name>A0A6J0LQ93_RAPSA</name>